<dbReference type="HAMAP" id="MF_03056">
    <property type="entry name" value="TRM82"/>
    <property type="match status" value="1"/>
</dbReference>
<feature type="region of interest" description="Disordered" evidence="8">
    <location>
        <begin position="431"/>
        <end position="451"/>
    </location>
</feature>
<protein>
    <submittedName>
        <fullName evidence="9">tRNA (Guanine-N(7)-)-methyltransferase non-catalytic subunit trm82</fullName>
    </submittedName>
</protein>
<comment type="subcellular location">
    <subcellularLocation>
        <location evidence="1 6">Nucleus</location>
    </subcellularLocation>
</comment>
<keyword evidence="3 6" id="KW-0819">tRNA processing</keyword>
<dbReference type="SMART" id="SM00320">
    <property type="entry name" value="WD40"/>
    <property type="match status" value="3"/>
</dbReference>
<feature type="compositionally biased region" description="Basic and acidic residues" evidence="8">
    <location>
        <begin position="504"/>
        <end position="519"/>
    </location>
</feature>
<feature type="region of interest" description="Disordered" evidence="8">
    <location>
        <begin position="314"/>
        <end position="350"/>
    </location>
</feature>
<dbReference type="PROSITE" id="PS50082">
    <property type="entry name" value="WD_REPEATS_2"/>
    <property type="match status" value="1"/>
</dbReference>
<feature type="repeat" description="WD" evidence="7">
    <location>
        <begin position="263"/>
        <end position="285"/>
    </location>
</feature>
<evidence type="ECO:0000256" key="2">
    <source>
        <dbReference type="ARBA" id="ARBA00022574"/>
    </source>
</evidence>
<evidence type="ECO:0000256" key="1">
    <source>
        <dbReference type="ARBA" id="ARBA00004123"/>
    </source>
</evidence>
<evidence type="ECO:0000313" key="9">
    <source>
        <dbReference type="EMBL" id="KAL0062897.1"/>
    </source>
</evidence>
<organism evidence="9 10">
    <name type="scientific">Marasmius tenuissimus</name>
    <dbReference type="NCBI Taxonomy" id="585030"/>
    <lineage>
        <taxon>Eukaryota</taxon>
        <taxon>Fungi</taxon>
        <taxon>Dikarya</taxon>
        <taxon>Basidiomycota</taxon>
        <taxon>Agaricomycotina</taxon>
        <taxon>Agaricomycetes</taxon>
        <taxon>Agaricomycetidae</taxon>
        <taxon>Agaricales</taxon>
        <taxon>Marasmiineae</taxon>
        <taxon>Marasmiaceae</taxon>
        <taxon>Marasmius</taxon>
    </lineage>
</organism>
<evidence type="ECO:0000256" key="8">
    <source>
        <dbReference type="SAM" id="MobiDB-lite"/>
    </source>
</evidence>
<proteinExistence type="inferred from homology"/>
<evidence type="ECO:0000256" key="7">
    <source>
        <dbReference type="PROSITE-ProRule" id="PRU00221"/>
    </source>
</evidence>
<comment type="function">
    <text evidence="6">Required for the formation of N(7)-methylguanine at position 46 (m7G46) in tRNA. In the complex, it is required to stabilize and induce conformational changes of the catalytic subunit.</text>
</comment>
<feature type="compositionally biased region" description="Basic and acidic residues" evidence="8">
    <location>
        <begin position="176"/>
        <end position="189"/>
    </location>
</feature>
<feature type="compositionally biased region" description="Basic residues" evidence="8">
    <location>
        <begin position="164"/>
        <end position="175"/>
    </location>
</feature>
<keyword evidence="2 6" id="KW-0853">WD repeat</keyword>
<keyword evidence="10" id="KW-1185">Reference proteome</keyword>
<evidence type="ECO:0000313" key="10">
    <source>
        <dbReference type="Proteomes" id="UP001437256"/>
    </source>
</evidence>
<dbReference type="SUPFAM" id="SSF50978">
    <property type="entry name" value="WD40 repeat-like"/>
    <property type="match status" value="1"/>
</dbReference>
<dbReference type="PANTHER" id="PTHR16288">
    <property type="entry name" value="WD40 REPEAT PROTEIN 4"/>
    <property type="match status" value="1"/>
</dbReference>
<feature type="compositionally biased region" description="Basic and acidic residues" evidence="8">
    <location>
        <begin position="534"/>
        <end position="561"/>
    </location>
</feature>
<dbReference type="EMBL" id="JBBXMP010000093">
    <property type="protein sequence ID" value="KAL0062897.1"/>
    <property type="molecule type" value="Genomic_DNA"/>
</dbReference>
<keyword evidence="4 6" id="KW-0677">Repeat</keyword>
<evidence type="ECO:0000256" key="4">
    <source>
        <dbReference type="ARBA" id="ARBA00022737"/>
    </source>
</evidence>
<dbReference type="PANTHER" id="PTHR16288:SF0">
    <property type="entry name" value="TRNA (GUANINE-N(7)-)-METHYLTRANSFERASE NON-CATALYTIC SUBUNIT WDR4"/>
    <property type="match status" value="1"/>
</dbReference>
<evidence type="ECO:0000256" key="6">
    <source>
        <dbReference type="HAMAP-Rule" id="MF_03056"/>
    </source>
</evidence>
<accession>A0ABR2ZMK3</accession>
<evidence type="ECO:0000256" key="3">
    <source>
        <dbReference type="ARBA" id="ARBA00022694"/>
    </source>
</evidence>
<dbReference type="InterPro" id="IPR028884">
    <property type="entry name" value="Trm82"/>
</dbReference>
<dbReference type="InterPro" id="IPR036322">
    <property type="entry name" value="WD40_repeat_dom_sf"/>
</dbReference>
<dbReference type="Proteomes" id="UP001437256">
    <property type="component" value="Unassembled WGS sequence"/>
</dbReference>
<comment type="similarity">
    <text evidence="6">Belongs to the WD repeat TRM82 family.</text>
</comment>
<gene>
    <name evidence="9" type="primary">TRM82</name>
    <name evidence="9" type="ORF">AAF712_010218</name>
</gene>
<feature type="compositionally biased region" description="Polar residues" evidence="8">
    <location>
        <begin position="440"/>
        <end position="449"/>
    </location>
</feature>
<sequence length="603" mass="65999">MSDSHFPHSLLLFSDSGKALVASGQHIQLVDTRTGDILSSTLNASDELKTSLLKSGPIRFIAVDKSWTHLLTFSDDKMLKVWKAEGLELLHERELPKRPTSAAFTKDGQTIVVADKFGDVFSYPLHPAPLVEEPTQPQPQEEEKEEPVQPAEVIVAEPEQKPATKGKRKRKPKNPNHHENPPHARDSVESHTNTSGGTLVLGHTSLLTSFLFSQDDKYIITTDRDEHIRVSWYPQGYIIESFCLGCSRFVSCLHIPKSQPSVLISGGGDPEIKVWDWHSGQLKHDIPVFEHVKEYIQVKAQPYVRKRGRGKILVGEDDPMNGEKEATEEVEPAPAHSETGTPAVEESSPQEETIFVVNKIETVEREGKLIIVFSVIGATALFATPFPDSSDSSNPPTIHTLDFGHPILDFTLDADGLVWVTIDRNLTKGSVSWDGKTIPDASSSSSTETPVKVVEVKSDGSLTGVTPDSKLLNTLNAACLVPASSDGLSKLNLYSSLTSLPKNNRGEEDGGDENGHEGEQNQGQKKQKQKQQQSRRDLGPGRGKKEEGKMKSKIAVLEKKKQVQGGGSGTATPAEPEDNERETKRSRSDAGDAEAEDVTMNDA</sequence>
<dbReference type="InterPro" id="IPR015943">
    <property type="entry name" value="WD40/YVTN_repeat-like_dom_sf"/>
</dbReference>
<evidence type="ECO:0000256" key="5">
    <source>
        <dbReference type="ARBA" id="ARBA00023242"/>
    </source>
</evidence>
<feature type="compositionally biased region" description="Basic and acidic residues" evidence="8">
    <location>
        <begin position="581"/>
        <end position="590"/>
    </location>
</feature>
<feature type="compositionally biased region" description="Low complexity" evidence="8">
    <location>
        <begin position="129"/>
        <end position="139"/>
    </location>
</feature>
<comment type="pathway">
    <text evidence="6">tRNA modification; N(7)-methylguanine-tRNA biosynthesis.</text>
</comment>
<keyword evidence="5 6" id="KW-0539">Nucleus</keyword>
<feature type="compositionally biased region" description="Acidic residues" evidence="8">
    <location>
        <begin position="591"/>
        <end position="603"/>
    </location>
</feature>
<feature type="region of interest" description="Disordered" evidence="8">
    <location>
        <begin position="498"/>
        <end position="603"/>
    </location>
</feature>
<dbReference type="Pfam" id="PF00400">
    <property type="entry name" value="WD40"/>
    <property type="match status" value="1"/>
</dbReference>
<comment type="caution">
    <text evidence="9">The sequence shown here is derived from an EMBL/GenBank/DDBJ whole genome shotgun (WGS) entry which is preliminary data.</text>
</comment>
<name>A0ABR2ZMK3_9AGAR</name>
<feature type="region of interest" description="Disordered" evidence="8">
    <location>
        <begin position="125"/>
        <end position="196"/>
    </location>
</feature>
<dbReference type="InterPro" id="IPR001680">
    <property type="entry name" value="WD40_rpt"/>
</dbReference>
<dbReference type="Gene3D" id="2.130.10.10">
    <property type="entry name" value="YVTN repeat-like/Quinoprotein amine dehydrogenase"/>
    <property type="match status" value="2"/>
</dbReference>
<reference evidence="9 10" key="1">
    <citation type="submission" date="2024-05" db="EMBL/GenBank/DDBJ databases">
        <title>A draft genome resource for the thread blight pathogen Marasmius tenuissimus strain MS-2.</title>
        <authorList>
            <person name="Yulfo-Soto G.E."/>
            <person name="Baruah I.K."/>
            <person name="Amoako-Attah I."/>
            <person name="Bukari Y."/>
            <person name="Meinhardt L.W."/>
            <person name="Bailey B.A."/>
            <person name="Cohen S.P."/>
        </authorList>
    </citation>
    <scope>NUCLEOTIDE SEQUENCE [LARGE SCALE GENOMIC DNA]</scope>
    <source>
        <strain evidence="9 10">MS-2</strain>
    </source>
</reference>